<dbReference type="AlphaFoldDB" id="A0A2T5RFD4"/>
<gene>
    <name evidence="1" type="ORF">C8C76_15512</name>
</gene>
<proteinExistence type="predicted"/>
<sequence length="204" mass="24402">MSYDKLVYKTDINLVFDNDCLASFIWVKRMDILVNLYNGRMFIPQVVVDEFSFMKRYSKYKWVYEDVVDAINTDLFKVIKIDSDHEAFFEYNKLVKMGKGKGESAAIAIAKTMDNYTACNNLKDIRPFIENNEINNLFTFDILFEHYYKNNISIEEIEKIISKMRNKKRKLPDIKFQDYIKENFHNIIFDDVYNDHKDILDELD</sequence>
<dbReference type="InterPro" id="IPR021799">
    <property type="entry name" value="PIN-like_prokaryotic"/>
</dbReference>
<dbReference type="Proteomes" id="UP000244089">
    <property type="component" value="Unassembled WGS sequence"/>
</dbReference>
<dbReference type="RefSeq" id="WP_108142783.1">
    <property type="nucleotide sequence ID" value="NZ_QAXS01000055.1"/>
</dbReference>
<organism evidence="1 2">
    <name type="scientific">Halanaerobium saccharolyticum</name>
    <dbReference type="NCBI Taxonomy" id="43595"/>
    <lineage>
        <taxon>Bacteria</taxon>
        <taxon>Bacillati</taxon>
        <taxon>Bacillota</taxon>
        <taxon>Clostridia</taxon>
        <taxon>Halanaerobiales</taxon>
        <taxon>Halanaerobiaceae</taxon>
        <taxon>Halanaerobium</taxon>
    </lineage>
</organism>
<dbReference type="EMBL" id="QAXS01000055">
    <property type="protein sequence ID" value="PTV93046.1"/>
    <property type="molecule type" value="Genomic_DNA"/>
</dbReference>
<evidence type="ECO:0000313" key="2">
    <source>
        <dbReference type="Proteomes" id="UP000244089"/>
    </source>
</evidence>
<comment type="caution">
    <text evidence="1">The sequence shown here is derived from an EMBL/GenBank/DDBJ whole genome shotgun (WGS) entry which is preliminary data.</text>
</comment>
<reference evidence="1 2" key="1">
    <citation type="submission" date="2018-04" db="EMBL/GenBank/DDBJ databases">
        <title>Subsurface microbial communities from deep shales in Ohio and West Virginia, USA.</title>
        <authorList>
            <person name="Wrighton K."/>
        </authorList>
    </citation>
    <scope>NUCLEOTIDE SEQUENCE [LARGE SCALE GENOMIC DNA]</scope>
    <source>
        <strain evidence="1 2">WC1</strain>
    </source>
</reference>
<evidence type="ECO:0000313" key="1">
    <source>
        <dbReference type="EMBL" id="PTV93046.1"/>
    </source>
</evidence>
<name>A0A2T5RFD4_9FIRM</name>
<dbReference type="Pfam" id="PF11848">
    <property type="entry name" value="DUF3368"/>
    <property type="match status" value="1"/>
</dbReference>
<accession>A0A2T5RFD4</accession>
<protein>
    <submittedName>
        <fullName evidence="1">Putative nucleic acid-binding protein</fullName>
    </submittedName>
</protein>
<dbReference type="OrthoDB" id="44707at2"/>